<dbReference type="InterPro" id="IPR051681">
    <property type="entry name" value="Ser/Thr_Kinases-Pseudokinases"/>
</dbReference>
<keyword evidence="5" id="KW-1185">Reference proteome</keyword>
<dbReference type="AlphaFoldDB" id="A0AAW2ZH77"/>
<dbReference type="PANTHER" id="PTHR44329:SF289">
    <property type="entry name" value="SERINE_THREONINE-PROTEIN KINASE VIK"/>
    <property type="match status" value="1"/>
</dbReference>
<dbReference type="PROSITE" id="PS50011">
    <property type="entry name" value="PROTEIN_KINASE_DOM"/>
    <property type="match status" value="1"/>
</dbReference>
<dbReference type="CDD" id="cd13999">
    <property type="entry name" value="STKc_MAP3K-like"/>
    <property type="match status" value="1"/>
</dbReference>
<dbReference type="InterPro" id="IPR011009">
    <property type="entry name" value="Kinase-like_dom_sf"/>
</dbReference>
<dbReference type="EMBL" id="JAOPGA020001532">
    <property type="protein sequence ID" value="KAL0489228.1"/>
    <property type="molecule type" value="Genomic_DNA"/>
</dbReference>
<keyword evidence="1" id="KW-0472">Membrane</keyword>
<dbReference type="PROSITE" id="PS00108">
    <property type="entry name" value="PROTEIN_KINASE_ST"/>
    <property type="match status" value="1"/>
</dbReference>
<dbReference type="GO" id="GO:0004674">
    <property type="term" value="F:protein serine/threonine kinase activity"/>
    <property type="evidence" value="ECO:0007669"/>
    <property type="project" value="TreeGrafter"/>
</dbReference>
<feature type="transmembrane region" description="Helical" evidence="1">
    <location>
        <begin position="703"/>
        <end position="727"/>
    </location>
</feature>
<feature type="signal peptide" evidence="2">
    <location>
        <begin position="1"/>
        <end position="19"/>
    </location>
</feature>
<evidence type="ECO:0000259" key="3">
    <source>
        <dbReference type="PROSITE" id="PS50011"/>
    </source>
</evidence>
<dbReference type="PANTHER" id="PTHR44329">
    <property type="entry name" value="SERINE/THREONINE-PROTEIN KINASE TNNI3K-RELATED"/>
    <property type="match status" value="1"/>
</dbReference>
<evidence type="ECO:0000256" key="1">
    <source>
        <dbReference type="SAM" id="Phobius"/>
    </source>
</evidence>
<feature type="chain" id="PRO_5043777872" evidence="2">
    <location>
        <begin position="20"/>
        <end position="1071"/>
    </location>
</feature>
<evidence type="ECO:0000313" key="4">
    <source>
        <dbReference type="EMBL" id="KAL0489228.1"/>
    </source>
</evidence>
<dbReference type="Pfam" id="PF07714">
    <property type="entry name" value="PK_Tyr_Ser-Thr"/>
    <property type="match status" value="1"/>
</dbReference>
<reference evidence="4 5" key="1">
    <citation type="submission" date="2024-03" db="EMBL/GenBank/DDBJ databases">
        <title>The Acrasis kona genome and developmental transcriptomes reveal deep origins of eukaryotic multicellular pathways.</title>
        <authorList>
            <person name="Sheikh S."/>
            <person name="Fu C.-J."/>
            <person name="Brown M.W."/>
            <person name="Baldauf S.L."/>
        </authorList>
    </citation>
    <scope>NUCLEOTIDE SEQUENCE [LARGE SCALE GENOMIC DNA]</scope>
    <source>
        <strain evidence="4 5">ATCC MYA-3509</strain>
    </source>
</reference>
<protein>
    <submittedName>
        <fullName evidence="4">Serine/threonine-protein kinase/receptor</fullName>
    </submittedName>
</protein>
<dbReference type="SMART" id="SM00220">
    <property type="entry name" value="S_TKc"/>
    <property type="match status" value="1"/>
</dbReference>
<dbReference type="Gene3D" id="1.10.510.10">
    <property type="entry name" value="Transferase(Phosphotransferase) domain 1"/>
    <property type="match status" value="1"/>
</dbReference>
<dbReference type="GO" id="GO:0005524">
    <property type="term" value="F:ATP binding"/>
    <property type="evidence" value="ECO:0007669"/>
    <property type="project" value="InterPro"/>
</dbReference>
<dbReference type="SUPFAM" id="SSF56112">
    <property type="entry name" value="Protein kinase-like (PK-like)"/>
    <property type="match status" value="1"/>
</dbReference>
<comment type="caution">
    <text evidence="4">The sequence shown here is derived from an EMBL/GenBank/DDBJ whole genome shotgun (WGS) entry which is preliminary data.</text>
</comment>
<keyword evidence="1" id="KW-1133">Transmembrane helix</keyword>
<dbReference type="SUPFAM" id="SSF101898">
    <property type="entry name" value="NHL repeat"/>
    <property type="match status" value="1"/>
</dbReference>
<evidence type="ECO:0000313" key="5">
    <source>
        <dbReference type="Proteomes" id="UP001431209"/>
    </source>
</evidence>
<dbReference type="InterPro" id="IPR001245">
    <property type="entry name" value="Ser-Thr/Tyr_kinase_cat_dom"/>
</dbReference>
<dbReference type="Gene3D" id="3.30.200.20">
    <property type="entry name" value="Phosphorylase Kinase, domain 1"/>
    <property type="match status" value="1"/>
</dbReference>
<keyword evidence="4" id="KW-0418">Kinase</keyword>
<dbReference type="Proteomes" id="UP001431209">
    <property type="component" value="Unassembled WGS sequence"/>
</dbReference>
<keyword evidence="1" id="KW-0812">Transmembrane</keyword>
<accession>A0AAW2ZH77</accession>
<evidence type="ECO:0000256" key="2">
    <source>
        <dbReference type="SAM" id="SignalP"/>
    </source>
</evidence>
<gene>
    <name evidence="4" type="ORF">AKO1_013754</name>
</gene>
<dbReference type="InterPro" id="IPR008271">
    <property type="entry name" value="Ser/Thr_kinase_AS"/>
</dbReference>
<dbReference type="InterPro" id="IPR000719">
    <property type="entry name" value="Prot_kinase_dom"/>
</dbReference>
<proteinExistence type="predicted"/>
<organism evidence="4 5">
    <name type="scientific">Acrasis kona</name>
    <dbReference type="NCBI Taxonomy" id="1008807"/>
    <lineage>
        <taxon>Eukaryota</taxon>
        <taxon>Discoba</taxon>
        <taxon>Heterolobosea</taxon>
        <taxon>Tetramitia</taxon>
        <taxon>Eutetramitia</taxon>
        <taxon>Acrasidae</taxon>
        <taxon>Acrasis</taxon>
    </lineage>
</organism>
<feature type="domain" description="Protein kinase" evidence="3">
    <location>
        <begin position="777"/>
        <end position="1067"/>
    </location>
</feature>
<sequence length="1071" mass="121285">MRLQQIFVVLVLFVCISQQLPFNPAIMDTQFVKKASVSIGIKGRILPSWLYDEHYNVAYYLYGPSPAFIVKYNTTANTVLEWRSIENVTPGCILRLWRDHVLLAVLVGESLTLYKFDRESLQTSTNHTIYFPKRDDSVFGKIISRDEDDQAIIIFSPVISGNGAVTLYFNLNTLTCESGATSFEGKLPYYYAGQRFGKDEFFLASTNEILEISKSAMKVISRKPVTDSIPVRYSYFALGNSFYEDESSFTIIKCEEVDQPIISTLDKATLTYTQTSIPIKLPVTGSRRCELKMLSSTTAILGYISMNTNTSELQLSRSHFTLINGKSTVTKTLSKTILVDSQDVIQKLHLFKDKLACVVIRYSASLRSNTFFHLLKDDLSSLLQLYPGQLSSTPIDMTALHINNAYYLIITCQEGSINMLKYDKESIKPEGAINLNQEIIDVVLDSKHGYLYYRTQDGIFVFSLYDFSVNRVADLTNKLYITRFVLCENDKIYFGYTQDGKVQIGVLSLLDRSLTAYDVSDATSYVSNLVVDDSFLYFDEDYNGVTTLYQMDMQDMKVVDQLVIDSANTVCNSKPFFVGQHMYKWISHLSQTTELIQIIKSKPLSIEKSFPKFVRFVPTSVVVDEYKDYVYMPVDTDVLRVKFNGDNKALVNDKMLNFDELNIGRGAVFTFSTICTVNRLLFSVASNGLVFTVNIEPFVTLQFIIGVCCVVGAFVLCFGCLFGLILVRTFRRIYIQDKIEGEMRALLLNDSLATDGSTGPTEQCDKKKDWIIPFESVKFEQRISEGSFGVVFRGLLQNTTPVAIKKLKKEDNIEDFESEVLILLQLRHPNILLFMGVCLKENYKFIVTEFCPGGSLEDLIHDRDHKKAKKLHSKVSFEKKCYLLIGIANGMTYLHSMEPPIIHRDLKPSNVLLDKMHTHAKVCDFGTSKLLASDATMTGRIGTICYMSPEIITNQRYTQSCDVYSFGVIMWELFFEKRPYCMSSNNSITAGSTSSSLTGSTDSLDQYAMNPWTLGMSVAQGLRPTIPEMDFTQSESEYIELMKKCWAQNPSERPTISNVSNVLVSLFDQKK</sequence>
<name>A0AAW2ZH77_9EUKA</name>
<keyword evidence="4" id="KW-0808">Transferase</keyword>
<keyword evidence="2" id="KW-0732">Signal</keyword>